<dbReference type="GeneID" id="92501351"/>
<dbReference type="Proteomes" id="UP000024547">
    <property type="component" value="Unassembled WGS sequence"/>
</dbReference>
<name>A0A059E799_9PROT</name>
<dbReference type="SMART" id="SM00411">
    <property type="entry name" value="BHL"/>
    <property type="match status" value="1"/>
</dbReference>
<dbReference type="GO" id="GO:0003677">
    <property type="term" value="F:DNA binding"/>
    <property type="evidence" value="ECO:0007669"/>
    <property type="project" value="UniProtKB-KW"/>
</dbReference>
<dbReference type="EMBL" id="DOGS01000242">
    <property type="protein sequence ID" value="HBQ49599.1"/>
    <property type="molecule type" value="Genomic_DNA"/>
</dbReference>
<dbReference type="GO" id="GO:0030261">
    <property type="term" value="P:chromosome condensation"/>
    <property type="evidence" value="ECO:0007669"/>
    <property type="project" value="UniProtKB-KW"/>
</dbReference>
<dbReference type="CDD" id="cd13831">
    <property type="entry name" value="HU"/>
    <property type="match status" value="1"/>
</dbReference>
<dbReference type="STRING" id="1280948.HY36_14070"/>
<dbReference type="InterPro" id="IPR020816">
    <property type="entry name" value="Histone-like_DNA-bd_CS"/>
</dbReference>
<dbReference type="InterPro" id="IPR010992">
    <property type="entry name" value="IHF-like_DNA-bd_dom_sf"/>
</dbReference>
<keyword evidence="3 5" id="KW-0238">DNA-binding</keyword>
<organism evidence="7 8">
    <name type="scientific">Hyphomonas atlantica</name>
    <dbReference type="NCBI Taxonomy" id="1280948"/>
    <lineage>
        <taxon>Bacteria</taxon>
        <taxon>Pseudomonadati</taxon>
        <taxon>Pseudomonadota</taxon>
        <taxon>Alphaproteobacteria</taxon>
        <taxon>Hyphomonadales</taxon>
        <taxon>Hyphomonadaceae</taxon>
        <taxon>Hyphomonas</taxon>
    </lineage>
</organism>
<dbReference type="PRINTS" id="PR01727">
    <property type="entry name" value="DNABINDINGHU"/>
</dbReference>
<evidence type="ECO:0000313" key="9">
    <source>
        <dbReference type="Proteomes" id="UP000259173"/>
    </source>
</evidence>
<dbReference type="Gene3D" id="4.10.520.10">
    <property type="entry name" value="IHF-like DNA-binding proteins"/>
    <property type="match status" value="1"/>
</dbReference>
<evidence type="ECO:0000313" key="5">
    <source>
        <dbReference type="EMBL" id="HAE94871.1"/>
    </source>
</evidence>
<evidence type="ECO:0000313" key="6">
    <source>
        <dbReference type="EMBL" id="HBQ49599.1"/>
    </source>
</evidence>
<evidence type="ECO:0000256" key="1">
    <source>
        <dbReference type="ARBA" id="ARBA00010529"/>
    </source>
</evidence>
<reference evidence="9 10" key="2">
    <citation type="journal article" date="2018" name="Nat. Biotechnol.">
        <title>A standardized bacterial taxonomy based on genome phylogeny substantially revises the tree of life.</title>
        <authorList>
            <person name="Parks D.H."/>
            <person name="Chuvochina M."/>
            <person name="Waite D.W."/>
            <person name="Rinke C."/>
            <person name="Skarshewski A."/>
            <person name="Chaumeil P.A."/>
            <person name="Hugenholtz P."/>
        </authorList>
    </citation>
    <scope>NUCLEOTIDE SEQUENCE [LARGE SCALE GENOMIC DNA]</scope>
    <source>
        <strain evidence="6">UBA10378</strain>
        <strain evidence="5">UBA8557</strain>
    </source>
</reference>
<dbReference type="PATRIC" id="fig|1280948.3.peg.1052"/>
<dbReference type="EMBL" id="AWFH01000005">
    <property type="protein sequence ID" value="KCZ63581.1"/>
    <property type="molecule type" value="Genomic_DNA"/>
</dbReference>
<evidence type="ECO:0000313" key="7">
    <source>
        <dbReference type="EMBL" id="KCZ63581.1"/>
    </source>
</evidence>
<dbReference type="RefSeq" id="WP_027836466.1">
    <property type="nucleotide sequence ID" value="NZ_AWFH01000005.1"/>
</dbReference>
<reference evidence="7 8" key="1">
    <citation type="journal article" date="2014" name="Antonie Van Leeuwenhoek">
        <title>Hyphomonas beringensis sp. nov. and Hyphomonas chukchiensis sp. nov., isolated from surface seawater of the Bering Sea and Chukchi Sea.</title>
        <authorList>
            <person name="Li C."/>
            <person name="Lai Q."/>
            <person name="Li G."/>
            <person name="Dong C."/>
            <person name="Wang J."/>
            <person name="Liao Y."/>
            <person name="Shao Z."/>
        </authorList>
    </citation>
    <scope>NUCLEOTIDE SEQUENCE [LARGE SCALE GENOMIC DNA]</scope>
    <source>
        <strain evidence="7 8">22II1-22F38</strain>
    </source>
</reference>
<dbReference type="Pfam" id="PF00216">
    <property type="entry name" value="Bac_DNA_binding"/>
    <property type="match status" value="1"/>
</dbReference>
<comment type="caution">
    <text evidence="7">The sequence shown here is derived from an EMBL/GenBank/DDBJ whole genome shotgun (WGS) entry which is preliminary data.</text>
</comment>
<keyword evidence="8" id="KW-1185">Reference proteome</keyword>
<dbReference type="Proteomes" id="UP000259173">
    <property type="component" value="Unassembled WGS sequence"/>
</dbReference>
<dbReference type="EMBL" id="DMBR01000298">
    <property type="protein sequence ID" value="HAE94871.1"/>
    <property type="molecule type" value="Genomic_DNA"/>
</dbReference>
<dbReference type="OrthoDB" id="9799835at2"/>
<dbReference type="PANTHER" id="PTHR33175">
    <property type="entry name" value="DNA-BINDING PROTEIN HU"/>
    <property type="match status" value="1"/>
</dbReference>
<comment type="similarity">
    <text evidence="1 4">Belongs to the bacterial histone-like protein family.</text>
</comment>
<dbReference type="AlphaFoldDB" id="A0A059E799"/>
<dbReference type="GO" id="GO:0030527">
    <property type="term" value="F:structural constituent of chromatin"/>
    <property type="evidence" value="ECO:0007669"/>
    <property type="project" value="InterPro"/>
</dbReference>
<proteinExistence type="inferred from homology"/>
<dbReference type="SUPFAM" id="SSF47729">
    <property type="entry name" value="IHF-like DNA-binding proteins"/>
    <property type="match status" value="1"/>
</dbReference>
<dbReference type="InterPro" id="IPR000119">
    <property type="entry name" value="Hist_DNA-bd"/>
</dbReference>
<gene>
    <name evidence="5" type="ORF">DCG65_09930</name>
    <name evidence="6" type="ORF">DD728_12110</name>
    <name evidence="7" type="ORF">HY36_14070</name>
</gene>
<dbReference type="PROSITE" id="PS00045">
    <property type="entry name" value="HISTONE_LIKE"/>
    <property type="match status" value="1"/>
</dbReference>
<dbReference type="PANTHER" id="PTHR33175:SF3">
    <property type="entry name" value="DNA-BINDING PROTEIN HU-BETA"/>
    <property type="match status" value="1"/>
</dbReference>
<protein>
    <submittedName>
        <fullName evidence="5">HU family DNA-binding protein</fullName>
    </submittedName>
    <submittedName>
        <fullName evidence="7">Transcriptional regulator</fullName>
    </submittedName>
</protein>
<evidence type="ECO:0000256" key="2">
    <source>
        <dbReference type="ARBA" id="ARBA00023067"/>
    </source>
</evidence>
<dbReference type="Proteomes" id="UP000263957">
    <property type="component" value="Unassembled WGS sequence"/>
</dbReference>
<sequence>MNKGELTKAVAAESGLSQSDAGKAVDAVFDAIAGAVKDRQQVAIAGFGTFSAKTRNARTGRNPATGEEIKIPEKTSAAFKPASALKDL</sequence>
<evidence type="ECO:0000313" key="8">
    <source>
        <dbReference type="Proteomes" id="UP000024547"/>
    </source>
</evidence>
<accession>A0A059E799</accession>
<keyword evidence="2" id="KW-0226">DNA condensation</keyword>
<evidence type="ECO:0000313" key="10">
    <source>
        <dbReference type="Proteomes" id="UP000263957"/>
    </source>
</evidence>
<evidence type="ECO:0000256" key="3">
    <source>
        <dbReference type="ARBA" id="ARBA00023125"/>
    </source>
</evidence>
<evidence type="ECO:0000256" key="4">
    <source>
        <dbReference type="RuleBase" id="RU003939"/>
    </source>
</evidence>
<dbReference type="eggNOG" id="COG0776">
    <property type="taxonomic scope" value="Bacteria"/>
</dbReference>